<dbReference type="SUPFAM" id="SSF88713">
    <property type="entry name" value="Glycoside hydrolase/deacetylase"/>
    <property type="match status" value="1"/>
</dbReference>
<dbReference type="InterPro" id="IPR011330">
    <property type="entry name" value="Glyco_hydro/deAcase_b/a-brl"/>
</dbReference>
<dbReference type="GO" id="GO:0005975">
    <property type="term" value="P:carbohydrate metabolic process"/>
    <property type="evidence" value="ECO:0007669"/>
    <property type="project" value="InterPro"/>
</dbReference>
<keyword evidence="2" id="KW-1185">Reference proteome</keyword>
<dbReference type="AlphaFoldDB" id="A0A511ZH77"/>
<dbReference type="RefSeq" id="WP_147209826.1">
    <property type="nucleotide sequence ID" value="NZ_BJYM01000005.1"/>
</dbReference>
<gene>
    <name evidence="1" type="ORF">OSO01_15360</name>
</gene>
<dbReference type="NCBIfam" id="NF003814">
    <property type="entry name" value="PRK05406.1-3"/>
    <property type="match status" value="1"/>
</dbReference>
<dbReference type="Gene3D" id="3.20.20.370">
    <property type="entry name" value="Glycoside hydrolase/deacetylase"/>
    <property type="match status" value="1"/>
</dbReference>
<evidence type="ECO:0000313" key="2">
    <source>
        <dbReference type="Proteomes" id="UP000321558"/>
    </source>
</evidence>
<protein>
    <submittedName>
        <fullName evidence="1">UPF0271 protein</fullName>
    </submittedName>
</protein>
<dbReference type="Proteomes" id="UP000321558">
    <property type="component" value="Unassembled WGS sequence"/>
</dbReference>
<dbReference type="CDD" id="cd10787">
    <property type="entry name" value="LamB_YcsF_like"/>
    <property type="match status" value="1"/>
</dbReference>
<proteinExistence type="predicted"/>
<reference evidence="1 2" key="1">
    <citation type="submission" date="2019-07" db="EMBL/GenBank/DDBJ databases">
        <title>Whole genome shotgun sequence of Oceanobacillus sojae NBRC 105379.</title>
        <authorList>
            <person name="Hosoyama A."/>
            <person name="Uohara A."/>
            <person name="Ohji S."/>
            <person name="Ichikawa N."/>
        </authorList>
    </citation>
    <scope>NUCLEOTIDE SEQUENCE [LARGE SCALE GENOMIC DNA]</scope>
    <source>
        <strain evidence="1 2">NBRC 105379</strain>
    </source>
</reference>
<dbReference type="OrthoDB" id="9773478at2"/>
<dbReference type="PANTHER" id="PTHR30292">
    <property type="entry name" value="UNCHARACTERIZED PROTEIN YBGL-RELATED"/>
    <property type="match status" value="1"/>
</dbReference>
<dbReference type="InterPro" id="IPR005501">
    <property type="entry name" value="LamB/YcsF/PxpA-like"/>
</dbReference>
<comment type="caution">
    <text evidence="1">The sequence shown here is derived from an EMBL/GenBank/DDBJ whole genome shotgun (WGS) entry which is preliminary data.</text>
</comment>
<evidence type="ECO:0000313" key="1">
    <source>
        <dbReference type="EMBL" id="GEN86797.1"/>
    </source>
</evidence>
<dbReference type="Pfam" id="PF03746">
    <property type="entry name" value="LamB_YcsF"/>
    <property type="match status" value="1"/>
</dbReference>
<accession>A0A511ZH77</accession>
<dbReference type="EMBL" id="BJYM01000005">
    <property type="protein sequence ID" value="GEN86797.1"/>
    <property type="molecule type" value="Genomic_DNA"/>
</dbReference>
<sequence>MKHTIDINTDMGEGFGRYTVANDEKLLDIVSSVNIACGFHAGDPVIMNNTVKKAAQNQVAIGAHPGLADLIGFGRRKINVTMEEVTTNVLYQLGALSAFTKAHHTTLRHVSPHGQLGHYCVQDKNFAKAFMEAINSFDESIKIVALEGELAEEARRQGYTVVKQIFSDRAYNNDGTLVERSRVGSVITDFDEMVTRTIQMIKENTVKTIDGKIIKMEGDILCIHSDTANSDVLAEKLKAELVKNNISISPST</sequence>
<dbReference type="NCBIfam" id="NF003816">
    <property type="entry name" value="PRK05406.1-5"/>
    <property type="match status" value="1"/>
</dbReference>
<dbReference type="PANTHER" id="PTHR30292:SF0">
    <property type="entry name" value="5-OXOPROLINASE SUBUNIT A"/>
    <property type="match status" value="1"/>
</dbReference>
<organism evidence="1 2">
    <name type="scientific">Oceanobacillus sojae</name>
    <dbReference type="NCBI Taxonomy" id="582851"/>
    <lineage>
        <taxon>Bacteria</taxon>
        <taxon>Bacillati</taxon>
        <taxon>Bacillota</taxon>
        <taxon>Bacilli</taxon>
        <taxon>Bacillales</taxon>
        <taxon>Bacillaceae</taxon>
        <taxon>Oceanobacillus</taxon>
    </lineage>
</organism>
<dbReference type="STRING" id="582851.GCA_900162665_03255"/>
<name>A0A511ZH77_9BACI</name>